<dbReference type="AlphaFoldDB" id="A0A2J6SR81"/>
<dbReference type="Pfam" id="PF14420">
    <property type="entry name" value="Clr5"/>
    <property type="match status" value="1"/>
</dbReference>
<dbReference type="Proteomes" id="UP000235371">
    <property type="component" value="Unassembled WGS sequence"/>
</dbReference>
<dbReference type="InterPro" id="IPR036864">
    <property type="entry name" value="Zn2-C6_fun-type_DNA-bd_sf"/>
</dbReference>
<dbReference type="SUPFAM" id="SSF57701">
    <property type="entry name" value="Zn2/Cys6 DNA-binding domain"/>
    <property type="match status" value="1"/>
</dbReference>
<feature type="region of interest" description="Disordered" evidence="3">
    <location>
        <begin position="1"/>
        <end position="20"/>
    </location>
</feature>
<name>A0A2J6SR81_9HELO</name>
<dbReference type="InParanoid" id="A0A2J6SR81"/>
<dbReference type="PROSITE" id="PS50048">
    <property type="entry name" value="ZN2_CY6_FUNGAL_2"/>
    <property type="match status" value="1"/>
</dbReference>
<evidence type="ECO:0000256" key="3">
    <source>
        <dbReference type="SAM" id="MobiDB-lite"/>
    </source>
</evidence>
<comment type="subcellular location">
    <subcellularLocation>
        <location evidence="1">Nucleus</location>
    </subcellularLocation>
</comment>
<dbReference type="GO" id="GO:0000981">
    <property type="term" value="F:DNA-binding transcription factor activity, RNA polymerase II-specific"/>
    <property type="evidence" value="ECO:0007669"/>
    <property type="project" value="InterPro"/>
</dbReference>
<proteinExistence type="predicted"/>
<evidence type="ECO:0000256" key="1">
    <source>
        <dbReference type="ARBA" id="ARBA00004123"/>
    </source>
</evidence>
<keyword evidence="2" id="KW-0539">Nucleus</keyword>
<evidence type="ECO:0000259" key="4">
    <source>
        <dbReference type="PROSITE" id="PS50048"/>
    </source>
</evidence>
<dbReference type="GO" id="GO:0000976">
    <property type="term" value="F:transcription cis-regulatory region binding"/>
    <property type="evidence" value="ECO:0007669"/>
    <property type="project" value="TreeGrafter"/>
</dbReference>
<accession>A0A2J6SR81</accession>
<evidence type="ECO:0000256" key="2">
    <source>
        <dbReference type="ARBA" id="ARBA00023242"/>
    </source>
</evidence>
<dbReference type="CDD" id="cd00067">
    <property type="entry name" value="GAL4"/>
    <property type="match status" value="1"/>
</dbReference>
<dbReference type="InterPro" id="IPR021858">
    <property type="entry name" value="Fun_TF"/>
</dbReference>
<keyword evidence="6" id="KW-1185">Reference proteome</keyword>
<protein>
    <recommendedName>
        <fullName evidence="4">Zn(2)-C6 fungal-type domain-containing protein</fullName>
    </recommendedName>
</protein>
<dbReference type="Gene3D" id="4.10.240.10">
    <property type="entry name" value="Zn(2)-C6 fungal-type DNA-binding domain"/>
    <property type="match status" value="1"/>
</dbReference>
<dbReference type="OrthoDB" id="5986190at2759"/>
<dbReference type="PANTHER" id="PTHR37534">
    <property type="entry name" value="TRANSCRIPTIONAL ACTIVATOR PROTEIN UGA3"/>
    <property type="match status" value="1"/>
</dbReference>
<evidence type="ECO:0000313" key="6">
    <source>
        <dbReference type="Proteomes" id="UP000235371"/>
    </source>
</evidence>
<dbReference type="PANTHER" id="PTHR37534:SF15">
    <property type="entry name" value="ZN(II)2CYS6 TRANSCRIPTION FACTOR (EUROFUNG)"/>
    <property type="match status" value="1"/>
</dbReference>
<feature type="domain" description="Zn(2)-C6 fungal-type" evidence="4">
    <location>
        <begin position="173"/>
        <end position="204"/>
    </location>
</feature>
<dbReference type="GO" id="GO:0045944">
    <property type="term" value="P:positive regulation of transcription by RNA polymerase II"/>
    <property type="evidence" value="ECO:0007669"/>
    <property type="project" value="TreeGrafter"/>
</dbReference>
<dbReference type="RefSeq" id="XP_024730188.1">
    <property type="nucleotide sequence ID" value="XM_024870748.1"/>
</dbReference>
<sequence>MESTFRLPAPTSHGPREYAPRYTSDEWEDMKPKIERLYVLEQKTLQEVTHALEHEYGFTPTEKQLKSRLTKWRFDIKNVKGDVMVQIARVRVKRKREDDKDSGFRVDKKPVAERNINRYLKRNNVTEEDLLSMPSPSDAPSPAFSVFTPGPDSPSNTCLQTVSSSVKIFATRPCGNCKSRKMKCDKTLPKCSPCTRFFWQDLLCNCSPVRKLAVFHNQLSRSSLDGTSYQSAELSLSHLLNSATTTTASSDSSTPFHMFGLRQGGLNHYGDVFPGALPGTIQDRPDSPEVLFSRFREQICPMLSITSGENNMWQTLILPRMRSSESLPHAISAITALHVSTLIADVQLHNHGAASIIHSLRILSNELSRPGFEISALATVLLLASWARWNDSFREGKTHLKGAFAIVLKIVSTLFYMDALSDLVQSTISEENPRTCLKFRGFMRPFPPNWETHPCSVLLDPWISYSLTFVELIYAAADLCYEVRMATVTTSDIITKAEALKRKVGRYSHDTSYLSTTTVHLSALDKQYVVHTAEAYRYAILLFLHQVMPDIFGMASSQCLARTTVKHLSRSPPSCSVTFTQIYPLFVAGCEANNKEERDWAKERWVAMLAHMRVTNVSKCWEITQEVWKRRDAYRQQRMQGVADTVDNKDPEFSVKGRLHWAAVMKDWDCEVSF</sequence>
<dbReference type="Pfam" id="PF11951">
    <property type="entry name" value="Fungal_trans_2"/>
    <property type="match status" value="1"/>
</dbReference>
<dbReference type="InterPro" id="IPR001138">
    <property type="entry name" value="Zn2Cys6_DnaBD"/>
</dbReference>
<evidence type="ECO:0000313" key="5">
    <source>
        <dbReference type="EMBL" id="PMD53284.1"/>
    </source>
</evidence>
<reference evidence="5 6" key="1">
    <citation type="submission" date="2016-04" db="EMBL/GenBank/DDBJ databases">
        <title>A degradative enzymes factory behind the ericoid mycorrhizal symbiosis.</title>
        <authorList>
            <consortium name="DOE Joint Genome Institute"/>
            <person name="Martino E."/>
            <person name="Morin E."/>
            <person name="Grelet G."/>
            <person name="Kuo A."/>
            <person name="Kohler A."/>
            <person name="Daghino S."/>
            <person name="Barry K."/>
            <person name="Choi C."/>
            <person name="Cichocki N."/>
            <person name="Clum A."/>
            <person name="Copeland A."/>
            <person name="Hainaut M."/>
            <person name="Haridas S."/>
            <person name="Labutti K."/>
            <person name="Lindquist E."/>
            <person name="Lipzen A."/>
            <person name="Khouja H.-R."/>
            <person name="Murat C."/>
            <person name="Ohm R."/>
            <person name="Olson A."/>
            <person name="Spatafora J."/>
            <person name="Veneault-Fourrey C."/>
            <person name="Henrissat B."/>
            <person name="Grigoriev I."/>
            <person name="Martin F."/>
            <person name="Perotto S."/>
        </authorList>
    </citation>
    <scope>NUCLEOTIDE SEQUENCE [LARGE SCALE GENOMIC DNA]</scope>
    <source>
        <strain evidence="5 6">E</strain>
    </source>
</reference>
<dbReference type="InterPro" id="IPR025676">
    <property type="entry name" value="Clr5_dom"/>
</dbReference>
<dbReference type="GO" id="GO:0005634">
    <property type="term" value="C:nucleus"/>
    <property type="evidence" value="ECO:0007669"/>
    <property type="project" value="UniProtKB-SubCell"/>
</dbReference>
<dbReference type="GeneID" id="36578830"/>
<dbReference type="GO" id="GO:0008270">
    <property type="term" value="F:zinc ion binding"/>
    <property type="evidence" value="ECO:0007669"/>
    <property type="project" value="InterPro"/>
</dbReference>
<dbReference type="EMBL" id="KZ613887">
    <property type="protein sequence ID" value="PMD53284.1"/>
    <property type="molecule type" value="Genomic_DNA"/>
</dbReference>
<organism evidence="5 6">
    <name type="scientific">Hyaloscypha bicolor E</name>
    <dbReference type="NCBI Taxonomy" id="1095630"/>
    <lineage>
        <taxon>Eukaryota</taxon>
        <taxon>Fungi</taxon>
        <taxon>Dikarya</taxon>
        <taxon>Ascomycota</taxon>
        <taxon>Pezizomycotina</taxon>
        <taxon>Leotiomycetes</taxon>
        <taxon>Helotiales</taxon>
        <taxon>Hyaloscyphaceae</taxon>
        <taxon>Hyaloscypha</taxon>
        <taxon>Hyaloscypha bicolor</taxon>
    </lineage>
</organism>
<dbReference type="STRING" id="1095630.A0A2J6SR81"/>
<gene>
    <name evidence="5" type="ORF">K444DRAFT_172372</name>
</gene>